<dbReference type="EMBL" id="JABWDY010033286">
    <property type="protein sequence ID" value="KAF5183536.1"/>
    <property type="molecule type" value="Genomic_DNA"/>
</dbReference>
<keyword evidence="2" id="KW-1185">Reference proteome</keyword>
<reference evidence="1 2" key="1">
    <citation type="submission" date="2020-06" db="EMBL/GenBank/DDBJ databases">
        <title>Transcriptomic and genomic resources for Thalictrum thalictroides and T. hernandezii: Facilitating candidate gene discovery in an emerging model plant lineage.</title>
        <authorList>
            <person name="Arias T."/>
            <person name="Riano-Pachon D.M."/>
            <person name="Di Stilio V.S."/>
        </authorList>
    </citation>
    <scope>NUCLEOTIDE SEQUENCE [LARGE SCALE GENOMIC DNA]</scope>
    <source>
        <strain evidence="2">cv. WT478/WT964</strain>
        <tissue evidence="1">Leaves</tissue>
    </source>
</reference>
<sequence>MQKNGNLIIYKKDLQKYRNQVHSNVDFIRTGMTGVLIIERNQVDSTDDPGECRWESRTHKKLSPIVLNLDSTGHLSLVDWDGLVIRNLTEAEEHPSWSIVGSLIYRATLEQDGI</sequence>
<organism evidence="1 2">
    <name type="scientific">Thalictrum thalictroides</name>
    <name type="common">Rue-anemone</name>
    <name type="synonym">Anemone thalictroides</name>
    <dbReference type="NCBI Taxonomy" id="46969"/>
    <lineage>
        <taxon>Eukaryota</taxon>
        <taxon>Viridiplantae</taxon>
        <taxon>Streptophyta</taxon>
        <taxon>Embryophyta</taxon>
        <taxon>Tracheophyta</taxon>
        <taxon>Spermatophyta</taxon>
        <taxon>Magnoliopsida</taxon>
        <taxon>Ranunculales</taxon>
        <taxon>Ranunculaceae</taxon>
        <taxon>Thalictroideae</taxon>
        <taxon>Thalictrum</taxon>
    </lineage>
</organism>
<dbReference type="InterPro" id="IPR036426">
    <property type="entry name" value="Bulb-type_lectin_dom_sf"/>
</dbReference>
<evidence type="ECO:0000313" key="1">
    <source>
        <dbReference type="EMBL" id="KAF5183536.1"/>
    </source>
</evidence>
<accession>A0A7J6VEL6</accession>
<dbReference type="AlphaFoldDB" id="A0A7J6VEL6"/>
<evidence type="ECO:0000313" key="2">
    <source>
        <dbReference type="Proteomes" id="UP000554482"/>
    </source>
</evidence>
<name>A0A7J6VEL6_THATH</name>
<dbReference type="Proteomes" id="UP000554482">
    <property type="component" value="Unassembled WGS sequence"/>
</dbReference>
<protein>
    <submittedName>
        <fullName evidence="1">Uncharacterized protein</fullName>
    </submittedName>
</protein>
<comment type="caution">
    <text evidence="1">The sequence shown here is derived from an EMBL/GenBank/DDBJ whole genome shotgun (WGS) entry which is preliminary data.</text>
</comment>
<proteinExistence type="predicted"/>
<dbReference type="Gene3D" id="2.90.10.10">
    <property type="entry name" value="Bulb-type lectin domain"/>
    <property type="match status" value="1"/>
</dbReference>
<gene>
    <name evidence="1" type="ORF">FRX31_026875</name>
</gene>